<keyword evidence="2 3" id="KW-0326">Glycosidase</keyword>
<dbReference type="RefSeq" id="WP_189606861.1">
    <property type="nucleotide sequence ID" value="NZ_BMXR01000001.1"/>
</dbReference>
<reference evidence="5" key="2">
    <citation type="submission" date="2020-09" db="EMBL/GenBank/DDBJ databases">
        <authorList>
            <person name="Sun Q."/>
            <person name="Kim S."/>
        </authorList>
    </citation>
    <scope>NUCLEOTIDE SEQUENCE</scope>
    <source>
        <strain evidence="5">KCTC 22169</strain>
    </source>
</reference>
<accession>A0A918K116</accession>
<comment type="caution">
    <text evidence="5">The sequence shown here is derived from an EMBL/GenBank/DDBJ whole genome shotgun (WGS) entry which is preliminary data.</text>
</comment>
<proteinExistence type="inferred from homology"/>
<dbReference type="Pfam" id="PF00150">
    <property type="entry name" value="Cellulase"/>
    <property type="match status" value="1"/>
</dbReference>
<dbReference type="Gene3D" id="3.20.20.80">
    <property type="entry name" value="Glycosidases"/>
    <property type="match status" value="1"/>
</dbReference>
<dbReference type="InterPro" id="IPR017853">
    <property type="entry name" value="GH"/>
</dbReference>
<protein>
    <recommendedName>
        <fullName evidence="4">Glycoside hydrolase family 5 domain-containing protein</fullName>
    </recommendedName>
</protein>
<keyword evidence="1 3" id="KW-0378">Hydrolase</keyword>
<name>A0A918K116_9GAMM</name>
<feature type="domain" description="Glycoside hydrolase family 5" evidence="4">
    <location>
        <begin position="31"/>
        <end position="278"/>
    </location>
</feature>
<evidence type="ECO:0000313" key="5">
    <source>
        <dbReference type="EMBL" id="GGX40879.1"/>
    </source>
</evidence>
<keyword evidence="6" id="KW-1185">Reference proteome</keyword>
<reference evidence="5" key="1">
    <citation type="journal article" date="2014" name="Int. J. Syst. Evol. Microbiol.">
        <title>Complete genome sequence of Corynebacterium casei LMG S-19264T (=DSM 44701T), isolated from a smear-ripened cheese.</title>
        <authorList>
            <consortium name="US DOE Joint Genome Institute (JGI-PGF)"/>
            <person name="Walter F."/>
            <person name="Albersmeier A."/>
            <person name="Kalinowski J."/>
            <person name="Ruckert C."/>
        </authorList>
    </citation>
    <scope>NUCLEOTIDE SEQUENCE</scope>
    <source>
        <strain evidence="5">KCTC 22169</strain>
    </source>
</reference>
<evidence type="ECO:0000256" key="3">
    <source>
        <dbReference type="RuleBase" id="RU361153"/>
    </source>
</evidence>
<evidence type="ECO:0000313" key="6">
    <source>
        <dbReference type="Proteomes" id="UP000626148"/>
    </source>
</evidence>
<evidence type="ECO:0000259" key="4">
    <source>
        <dbReference type="Pfam" id="PF00150"/>
    </source>
</evidence>
<dbReference type="AlphaFoldDB" id="A0A918K116"/>
<gene>
    <name evidence="5" type="ORF">GCM10007392_04600</name>
</gene>
<dbReference type="Proteomes" id="UP000626148">
    <property type="component" value="Unassembled WGS sequence"/>
</dbReference>
<comment type="similarity">
    <text evidence="3">Belongs to the glycosyl hydrolase 5 (cellulase A) family.</text>
</comment>
<dbReference type="GO" id="GO:0004553">
    <property type="term" value="F:hydrolase activity, hydrolyzing O-glycosyl compounds"/>
    <property type="evidence" value="ECO:0007669"/>
    <property type="project" value="InterPro"/>
</dbReference>
<evidence type="ECO:0000256" key="1">
    <source>
        <dbReference type="ARBA" id="ARBA00022801"/>
    </source>
</evidence>
<dbReference type="InterPro" id="IPR001547">
    <property type="entry name" value="Glyco_hydro_5"/>
</dbReference>
<evidence type="ECO:0000256" key="2">
    <source>
        <dbReference type="ARBA" id="ARBA00023295"/>
    </source>
</evidence>
<dbReference type="SUPFAM" id="SSF51445">
    <property type="entry name" value="(Trans)glycosidases"/>
    <property type="match status" value="1"/>
</dbReference>
<sequence length="331" mass="37876">MSNRWSPEAAWDWINQFGWPVGCNFTPSSACNQLEFWQADSFDPATLTAELDLAAGLGFNVLRVYLHDLLWETDADGLLDRMDRFLGWSDARDIKVLFVFFDDCWNNYAFPGPQPEPRPGVHNSQWLQSPGARHVINPAVWPRLETYVKSVLDHFRDDTRIFGWDLYNEPGNEGLLGNSADLLSAVYDWARAVNPSQPLTTAPFRWTEPFDTINEIHLNNADLISFHDYEPLPSTQTVVDRLKPLGRPLLCTEYMARTADCTFQSHLPYFKDQGIGAFNWGLVAGRIQTNFAWEAHPGAGEPPLWFHDIFRSDHTPYRSEEVELIRSLTGR</sequence>
<organism evidence="5 6">
    <name type="scientific">Saccharospirillum salsuginis</name>
    <dbReference type="NCBI Taxonomy" id="418750"/>
    <lineage>
        <taxon>Bacteria</taxon>
        <taxon>Pseudomonadati</taxon>
        <taxon>Pseudomonadota</taxon>
        <taxon>Gammaproteobacteria</taxon>
        <taxon>Oceanospirillales</taxon>
        <taxon>Saccharospirillaceae</taxon>
        <taxon>Saccharospirillum</taxon>
    </lineage>
</organism>
<dbReference type="GO" id="GO:0000272">
    <property type="term" value="P:polysaccharide catabolic process"/>
    <property type="evidence" value="ECO:0007669"/>
    <property type="project" value="InterPro"/>
</dbReference>
<dbReference type="EMBL" id="BMXR01000001">
    <property type="protein sequence ID" value="GGX40879.1"/>
    <property type="molecule type" value="Genomic_DNA"/>
</dbReference>